<organism evidence="2 3">
    <name type="scientific">Rotaria magnacalcarata</name>
    <dbReference type="NCBI Taxonomy" id="392030"/>
    <lineage>
        <taxon>Eukaryota</taxon>
        <taxon>Metazoa</taxon>
        <taxon>Spiralia</taxon>
        <taxon>Gnathifera</taxon>
        <taxon>Rotifera</taxon>
        <taxon>Eurotatoria</taxon>
        <taxon>Bdelloidea</taxon>
        <taxon>Philodinida</taxon>
        <taxon>Philodinidae</taxon>
        <taxon>Rotaria</taxon>
    </lineage>
</organism>
<proteinExistence type="predicted"/>
<comment type="caution">
    <text evidence="2">The sequence shown here is derived from an EMBL/GenBank/DDBJ whole genome shotgun (WGS) entry which is preliminary data.</text>
</comment>
<reference evidence="2" key="1">
    <citation type="submission" date="2021-02" db="EMBL/GenBank/DDBJ databases">
        <authorList>
            <person name="Nowell W R."/>
        </authorList>
    </citation>
    <scope>NUCLEOTIDE SEQUENCE</scope>
</reference>
<feature type="region of interest" description="Disordered" evidence="1">
    <location>
        <begin position="72"/>
        <end position="93"/>
    </location>
</feature>
<evidence type="ECO:0000256" key="1">
    <source>
        <dbReference type="SAM" id="MobiDB-lite"/>
    </source>
</evidence>
<sequence length="93" mass="10442">MVHRCTSTEAEESLKEYDDDISDSCLSPTLVPNIRFASMFQGISSADQANFHFTISVAEFNAIINGYDKLKEERPQGPASQQNHIFEFAPENL</sequence>
<gene>
    <name evidence="2" type="ORF">BYL167_LOCUS70574</name>
</gene>
<evidence type="ECO:0000313" key="3">
    <source>
        <dbReference type="Proteomes" id="UP000681967"/>
    </source>
</evidence>
<name>A0A8S3FWZ4_9BILA</name>
<dbReference type="AlphaFoldDB" id="A0A8S3FWZ4"/>
<protein>
    <submittedName>
        <fullName evidence="2">Uncharacterized protein</fullName>
    </submittedName>
</protein>
<dbReference type="Proteomes" id="UP000681967">
    <property type="component" value="Unassembled WGS sequence"/>
</dbReference>
<accession>A0A8S3FWZ4</accession>
<dbReference type="EMBL" id="CAJOBH010253113">
    <property type="protein sequence ID" value="CAF5142996.1"/>
    <property type="molecule type" value="Genomic_DNA"/>
</dbReference>
<evidence type="ECO:0000313" key="2">
    <source>
        <dbReference type="EMBL" id="CAF5142996.1"/>
    </source>
</evidence>